<feature type="transmembrane region" description="Helical" evidence="9">
    <location>
        <begin position="380"/>
        <end position="403"/>
    </location>
</feature>
<keyword evidence="5 8" id="KW-1133">Transmembrane helix</keyword>
<sequence length="513" mass="58227">RRVLLATPFLRQGVGVTLILDQVLDAMAGGGGKAKPLEFTPTWIVASVCSVIVIISLLFERLLHRLGKRLMRSRKKPLYEALLKVKEELMLLGFISLLLTVFQGPMGKLCVSPGTMHHLLPCKPPPHKTDHLGGAVFTGVLGGARRLLAGGASSDQYCLKKGKVPLLSSEAIHQLHIFIFVLAVTHFLLSAITVLLGIAQTRNWRHWEAKIQEDDGGAPQMIKHVREFKFIQDHFKGHRKRSRIFGWMRSFFKQFYGSVTEEDYTTMRLGFIMKHCKGTPKFNFYIYMIRALEFDFKKVVGISWYLWAMLMIFLLLNVQGWYVYIWITLVPFIMLLVVGSKMEHIITELAYEVAQKHTAIRGDLVVAPSDDFFWFHRPKLVLLLIHIVLFQNAFEIAFFFWLLVTYGFKSCIMGKPAYVITRIVISVICQLLCGYSTLPLYAIVSHMGTSFKKTIFDDNVTEGLVNWAEKARRRTRSPNKITTEPIDEANGGAVQMTNTLANSSVEQGTARLI</sequence>
<evidence type="ECO:0000256" key="6">
    <source>
        <dbReference type="ARBA" id="ARBA00023136"/>
    </source>
</evidence>
<evidence type="ECO:0000256" key="5">
    <source>
        <dbReference type="ARBA" id="ARBA00022989"/>
    </source>
</evidence>
<evidence type="ECO:0000256" key="7">
    <source>
        <dbReference type="ARBA" id="ARBA00023265"/>
    </source>
</evidence>
<evidence type="ECO:0000256" key="4">
    <source>
        <dbReference type="ARBA" id="ARBA00022821"/>
    </source>
</evidence>
<feature type="transmembrane region" description="Helical" evidence="9">
    <location>
        <begin position="39"/>
        <end position="60"/>
    </location>
</feature>
<protein>
    <recommendedName>
        <fullName evidence="8">MLO-like protein</fullName>
    </recommendedName>
</protein>
<reference evidence="10" key="5">
    <citation type="journal article" date="2021" name="G3 (Bethesda)">
        <title>Aegilops tauschii genome assembly Aet v5.0 features greater sequence contiguity and improved annotation.</title>
        <authorList>
            <person name="Wang L."/>
            <person name="Zhu T."/>
            <person name="Rodriguez J.C."/>
            <person name="Deal K.R."/>
            <person name="Dubcovsky J."/>
            <person name="McGuire P.E."/>
            <person name="Lux T."/>
            <person name="Spannagl M."/>
            <person name="Mayer K.F.X."/>
            <person name="Baldrich P."/>
            <person name="Meyers B.C."/>
            <person name="Huo N."/>
            <person name="Gu Y.Q."/>
            <person name="Zhou H."/>
            <person name="Devos K.M."/>
            <person name="Bennetzen J.L."/>
            <person name="Unver T."/>
            <person name="Budak H."/>
            <person name="Gulick P.J."/>
            <person name="Galiba G."/>
            <person name="Kalapos B."/>
            <person name="Nelson D.R."/>
            <person name="Li P."/>
            <person name="You F.M."/>
            <person name="Luo M.C."/>
            <person name="Dvorak J."/>
        </authorList>
    </citation>
    <scope>NUCLEOTIDE SEQUENCE [LARGE SCALE GENOMIC DNA]</scope>
    <source>
        <strain evidence="10">cv. AL8/78</strain>
    </source>
</reference>
<reference evidence="10" key="4">
    <citation type="submission" date="2019-03" db="UniProtKB">
        <authorList>
            <consortium name="EnsemblPlants"/>
        </authorList>
    </citation>
    <scope>IDENTIFICATION</scope>
</reference>
<dbReference type="AlphaFoldDB" id="A0A453AJ43"/>
<proteinExistence type="inferred from homology"/>
<reference evidence="10" key="3">
    <citation type="journal article" date="2017" name="Nature">
        <title>Genome sequence of the progenitor of the wheat D genome Aegilops tauschii.</title>
        <authorList>
            <person name="Luo M.C."/>
            <person name="Gu Y.Q."/>
            <person name="Puiu D."/>
            <person name="Wang H."/>
            <person name="Twardziok S.O."/>
            <person name="Deal K.R."/>
            <person name="Huo N."/>
            <person name="Zhu T."/>
            <person name="Wang L."/>
            <person name="Wang Y."/>
            <person name="McGuire P.E."/>
            <person name="Liu S."/>
            <person name="Long H."/>
            <person name="Ramasamy R.K."/>
            <person name="Rodriguez J.C."/>
            <person name="Van S.L."/>
            <person name="Yuan L."/>
            <person name="Wang Z."/>
            <person name="Xia Z."/>
            <person name="Xiao L."/>
            <person name="Anderson O.D."/>
            <person name="Ouyang S."/>
            <person name="Liang Y."/>
            <person name="Zimin A.V."/>
            <person name="Pertea G."/>
            <person name="Qi P."/>
            <person name="Bennetzen J.L."/>
            <person name="Dai X."/>
            <person name="Dawson M.W."/>
            <person name="Muller H.G."/>
            <person name="Kugler K."/>
            <person name="Rivarola-Duarte L."/>
            <person name="Spannagl M."/>
            <person name="Mayer K.F.X."/>
            <person name="Lu F.H."/>
            <person name="Bevan M.W."/>
            <person name="Leroy P."/>
            <person name="Li P."/>
            <person name="You F.M."/>
            <person name="Sun Q."/>
            <person name="Liu Z."/>
            <person name="Lyons E."/>
            <person name="Wicker T."/>
            <person name="Salzberg S.L."/>
            <person name="Devos K.M."/>
            <person name="Dvorak J."/>
        </authorList>
    </citation>
    <scope>NUCLEOTIDE SEQUENCE [LARGE SCALE GENOMIC DNA]</scope>
    <source>
        <strain evidence="10">cv. AL8/78</strain>
    </source>
</reference>
<gene>
    <name evidence="8" type="primary">MLO</name>
</gene>
<keyword evidence="11" id="KW-1185">Reference proteome</keyword>
<comment type="function">
    <text evidence="8">May be involved in modulation of pathogen defense and leaf cell death.</text>
</comment>
<reference evidence="11" key="2">
    <citation type="journal article" date="2017" name="Nat. Plants">
        <title>The Aegilops tauschii genome reveals multiple impacts of transposons.</title>
        <authorList>
            <person name="Zhao G."/>
            <person name="Zou C."/>
            <person name="Li K."/>
            <person name="Wang K."/>
            <person name="Li T."/>
            <person name="Gao L."/>
            <person name="Zhang X."/>
            <person name="Wang H."/>
            <person name="Yang Z."/>
            <person name="Liu X."/>
            <person name="Jiang W."/>
            <person name="Mao L."/>
            <person name="Kong X."/>
            <person name="Jiao Y."/>
            <person name="Jia J."/>
        </authorList>
    </citation>
    <scope>NUCLEOTIDE SEQUENCE [LARGE SCALE GENOMIC DNA]</scope>
    <source>
        <strain evidence="11">cv. AL8/78</strain>
    </source>
</reference>
<evidence type="ECO:0000256" key="1">
    <source>
        <dbReference type="ARBA" id="ARBA00004141"/>
    </source>
</evidence>
<evidence type="ECO:0000256" key="2">
    <source>
        <dbReference type="ARBA" id="ARBA00006574"/>
    </source>
</evidence>
<keyword evidence="6 8" id="KW-0472">Membrane</keyword>
<keyword evidence="7 8" id="KW-0568">Pathogenesis-related protein</keyword>
<comment type="domain">
    <text evidence="8">The C-terminus contains a calmodulin-binding domain, which binds calmodulin in a calcium-dependent fashion.</text>
</comment>
<evidence type="ECO:0000256" key="8">
    <source>
        <dbReference type="RuleBase" id="RU280816"/>
    </source>
</evidence>
<evidence type="ECO:0000256" key="9">
    <source>
        <dbReference type="SAM" id="Phobius"/>
    </source>
</evidence>
<feature type="transmembrane region" description="Helical" evidence="9">
    <location>
        <begin position="423"/>
        <end position="444"/>
    </location>
</feature>
<dbReference type="InterPro" id="IPR004326">
    <property type="entry name" value="Mlo"/>
</dbReference>
<dbReference type="PANTHER" id="PTHR31942">
    <property type="entry name" value="MLO-LIKE PROTEIN 1"/>
    <property type="match status" value="1"/>
</dbReference>
<keyword evidence="4 8" id="KW-0611">Plant defense</keyword>
<comment type="similarity">
    <text evidence="2 8">Belongs to the MLO family.</text>
</comment>
<dbReference type="GO" id="GO:0005516">
    <property type="term" value="F:calmodulin binding"/>
    <property type="evidence" value="ECO:0007669"/>
    <property type="project" value="UniProtKB-KW"/>
</dbReference>
<name>A0A453AJ43_AEGTS</name>
<feature type="transmembrane region" description="Helical" evidence="9">
    <location>
        <begin position="299"/>
        <end position="316"/>
    </location>
</feature>
<organism evidence="10 11">
    <name type="scientific">Aegilops tauschii subsp. strangulata</name>
    <name type="common">Goatgrass</name>
    <dbReference type="NCBI Taxonomy" id="200361"/>
    <lineage>
        <taxon>Eukaryota</taxon>
        <taxon>Viridiplantae</taxon>
        <taxon>Streptophyta</taxon>
        <taxon>Embryophyta</taxon>
        <taxon>Tracheophyta</taxon>
        <taxon>Spermatophyta</taxon>
        <taxon>Magnoliopsida</taxon>
        <taxon>Liliopsida</taxon>
        <taxon>Poales</taxon>
        <taxon>Poaceae</taxon>
        <taxon>BOP clade</taxon>
        <taxon>Pooideae</taxon>
        <taxon>Triticodae</taxon>
        <taxon>Triticeae</taxon>
        <taxon>Triticinae</taxon>
        <taxon>Aegilops</taxon>
    </lineage>
</organism>
<feature type="transmembrane region" description="Helical" evidence="9">
    <location>
        <begin position="322"/>
        <end position="339"/>
    </location>
</feature>
<dbReference type="PANTHER" id="PTHR31942:SF83">
    <property type="entry name" value="MLO-LIKE PROTEIN"/>
    <property type="match status" value="1"/>
</dbReference>
<evidence type="ECO:0000313" key="11">
    <source>
        <dbReference type="Proteomes" id="UP000015105"/>
    </source>
</evidence>
<feature type="transmembrane region" description="Helical" evidence="9">
    <location>
        <begin position="175"/>
        <end position="198"/>
    </location>
</feature>
<dbReference type="GO" id="GO:0016020">
    <property type="term" value="C:membrane"/>
    <property type="evidence" value="ECO:0007669"/>
    <property type="project" value="UniProtKB-SubCell"/>
</dbReference>
<keyword evidence="3 8" id="KW-0812">Transmembrane</keyword>
<comment type="subcellular location">
    <subcellularLocation>
        <location evidence="1 8">Membrane</location>
        <topology evidence="1 8">Multi-pass membrane protein</topology>
    </subcellularLocation>
</comment>
<keyword evidence="8" id="KW-0112">Calmodulin-binding</keyword>
<evidence type="ECO:0000313" key="10">
    <source>
        <dbReference type="EnsemblPlants" id="AET2Gv20155500.22"/>
    </source>
</evidence>
<evidence type="ECO:0000256" key="3">
    <source>
        <dbReference type="ARBA" id="ARBA00022692"/>
    </source>
</evidence>
<dbReference type="EnsemblPlants" id="AET2Gv20155500.22">
    <property type="protein sequence ID" value="AET2Gv20155500.22"/>
    <property type="gene ID" value="AET2Gv20155500"/>
</dbReference>
<dbReference type="Gramene" id="AET2Gv20155500.22">
    <property type="protein sequence ID" value="AET2Gv20155500.22"/>
    <property type="gene ID" value="AET2Gv20155500"/>
</dbReference>
<dbReference type="STRING" id="200361.A0A453AJ43"/>
<dbReference type="Proteomes" id="UP000015105">
    <property type="component" value="Chromosome 2D"/>
</dbReference>
<accession>A0A453AJ43</accession>
<reference evidence="11" key="1">
    <citation type="journal article" date="2014" name="Science">
        <title>Ancient hybridizations among the ancestral genomes of bread wheat.</title>
        <authorList>
            <consortium name="International Wheat Genome Sequencing Consortium,"/>
            <person name="Marcussen T."/>
            <person name="Sandve S.R."/>
            <person name="Heier L."/>
            <person name="Spannagl M."/>
            <person name="Pfeifer M."/>
            <person name="Jakobsen K.S."/>
            <person name="Wulff B.B."/>
            <person name="Steuernagel B."/>
            <person name="Mayer K.F."/>
            <person name="Olsen O.A."/>
        </authorList>
    </citation>
    <scope>NUCLEOTIDE SEQUENCE [LARGE SCALE GENOMIC DNA]</scope>
    <source>
        <strain evidence="11">cv. AL8/78</strain>
    </source>
</reference>
<dbReference type="GO" id="GO:0006952">
    <property type="term" value="P:defense response"/>
    <property type="evidence" value="ECO:0007669"/>
    <property type="project" value="UniProtKB-KW"/>
</dbReference>
<feature type="transmembrane region" description="Helical" evidence="9">
    <location>
        <begin position="81"/>
        <end position="102"/>
    </location>
</feature>
<dbReference type="Pfam" id="PF03094">
    <property type="entry name" value="Mlo"/>
    <property type="match status" value="1"/>
</dbReference>